<dbReference type="EMBL" id="JAFBWN010000001">
    <property type="protein sequence ID" value="MBM2352900.1"/>
    <property type="molecule type" value="Genomic_DNA"/>
</dbReference>
<comment type="caution">
    <text evidence="1">The sequence shown here is derived from an EMBL/GenBank/DDBJ whole genome shotgun (WGS) entry which is preliminary data.</text>
</comment>
<accession>A0A9Q2RQG3</accession>
<dbReference type="Proteomes" id="UP000809337">
    <property type="component" value="Unassembled WGS sequence"/>
</dbReference>
<proteinExistence type="predicted"/>
<evidence type="ECO:0000313" key="1">
    <source>
        <dbReference type="EMBL" id="MBM2352900.1"/>
    </source>
</evidence>
<gene>
    <name evidence="1" type="ORF">JQX14_00005</name>
</gene>
<protein>
    <submittedName>
        <fullName evidence="1">Uncharacterized protein</fullName>
    </submittedName>
</protein>
<sequence length="68" mass="7538">MNYFEQITPAAIRAQETGHVDAELWLYALSVRALSYEVEQEFHGPMKQLICGDPPADQCLGGEGSARK</sequence>
<name>A0A9Q2RQG3_9RHOB</name>
<evidence type="ECO:0000313" key="2">
    <source>
        <dbReference type="Proteomes" id="UP000809337"/>
    </source>
</evidence>
<reference evidence="1" key="1">
    <citation type="submission" date="2021-01" db="EMBL/GenBank/DDBJ databases">
        <title>Diatom-associated Roseobacters Show Island Model of Population Structure.</title>
        <authorList>
            <person name="Qu L."/>
            <person name="Feng X."/>
            <person name="Chen Y."/>
            <person name="Li L."/>
            <person name="Wang X."/>
            <person name="Hu Z."/>
            <person name="Wang H."/>
            <person name="Luo H."/>
        </authorList>
    </citation>
    <scope>NUCLEOTIDE SEQUENCE</scope>
    <source>
        <strain evidence="1">SM26-45</strain>
    </source>
</reference>
<dbReference type="AlphaFoldDB" id="A0A9Q2RQG3"/>
<organism evidence="1 2">
    <name type="scientific">Pseudosulfitobacter pseudonitzschiae</name>
    <dbReference type="NCBI Taxonomy" id="1402135"/>
    <lineage>
        <taxon>Bacteria</taxon>
        <taxon>Pseudomonadati</taxon>
        <taxon>Pseudomonadota</taxon>
        <taxon>Alphaproteobacteria</taxon>
        <taxon>Rhodobacterales</taxon>
        <taxon>Roseobacteraceae</taxon>
        <taxon>Pseudosulfitobacter</taxon>
    </lineage>
</organism>